<sequence length="398" mass="45645">MYVTRPLSMYRRDPSALSLPPPEGPNSGILVILDEEAQPTCCFGSCKSNELRELPFPQNKNLRTYFTTTSNNGNHSSTDYHYSKVVFVPVLNQPLSSNQYYAIQPRGRHQGEAFTNSKEEDMSTCCFCQVIKDRKPEPFDPNNIYQQIEIYCGRWGSFSAKSVEPDGFPPKFLREGWSLEIQTPRNFDLGEAPGLDNTLRARLPDFSNLSLSSKSSKPVVVGKWYSPFIFIKESSLTLKQQMSRSMYYEMTLEQRWEQIFSCENGYNEDNAVVVDVAVEREVVSLAGTKKGVANENINVADGVMWFRSVNAVGGEVGVGLNTAITERMQWEQERFGWNVRGNDRQVRVKRVEEFGGVNEWRKFGCYMLVERFVLKRMDGSLVLTYDFNHTHQIRTKWE</sequence>
<protein>
    <submittedName>
        <fullName evidence="1">Uncharacterized protein</fullName>
    </submittedName>
</protein>
<dbReference type="EMBL" id="CM051404">
    <property type="protein sequence ID" value="KAJ4706741.1"/>
    <property type="molecule type" value="Genomic_DNA"/>
</dbReference>
<proteinExistence type="predicted"/>
<organism evidence="1 2">
    <name type="scientific">Melia azedarach</name>
    <name type="common">Chinaberry tree</name>
    <dbReference type="NCBI Taxonomy" id="155640"/>
    <lineage>
        <taxon>Eukaryota</taxon>
        <taxon>Viridiplantae</taxon>
        <taxon>Streptophyta</taxon>
        <taxon>Embryophyta</taxon>
        <taxon>Tracheophyta</taxon>
        <taxon>Spermatophyta</taxon>
        <taxon>Magnoliopsida</taxon>
        <taxon>eudicotyledons</taxon>
        <taxon>Gunneridae</taxon>
        <taxon>Pentapetalae</taxon>
        <taxon>rosids</taxon>
        <taxon>malvids</taxon>
        <taxon>Sapindales</taxon>
        <taxon>Meliaceae</taxon>
        <taxon>Melia</taxon>
    </lineage>
</organism>
<accession>A0ACC1X5P7</accession>
<gene>
    <name evidence="1" type="ORF">OWV82_020359</name>
</gene>
<evidence type="ECO:0000313" key="2">
    <source>
        <dbReference type="Proteomes" id="UP001164539"/>
    </source>
</evidence>
<comment type="caution">
    <text evidence="1">The sequence shown here is derived from an EMBL/GenBank/DDBJ whole genome shotgun (WGS) entry which is preliminary data.</text>
</comment>
<dbReference type="Proteomes" id="UP001164539">
    <property type="component" value="Chromosome 11"/>
</dbReference>
<reference evidence="1 2" key="1">
    <citation type="journal article" date="2023" name="Science">
        <title>Complex scaffold remodeling in plant triterpene biosynthesis.</title>
        <authorList>
            <person name="De La Pena R."/>
            <person name="Hodgson H."/>
            <person name="Liu J.C."/>
            <person name="Stephenson M.J."/>
            <person name="Martin A.C."/>
            <person name="Owen C."/>
            <person name="Harkess A."/>
            <person name="Leebens-Mack J."/>
            <person name="Jimenez L.E."/>
            <person name="Osbourn A."/>
            <person name="Sattely E.S."/>
        </authorList>
    </citation>
    <scope>NUCLEOTIDE SEQUENCE [LARGE SCALE GENOMIC DNA]</scope>
    <source>
        <strain evidence="2">cv. JPN11</strain>
        <tissue evidence="1">Leaf</tissue>
    </source>
</reference>
<name>A0ACC1X5P7_MELAZ</name>
<keyword evidence="2" id="KW-1185">Reference proteome</keyword>
<evidence type="ECO:0000313" key="1">
    <source>
        <dbReference type="EMBL" id="KAJ4706741.1"/>
    </source>
</evidence>